<keyword evidence="2" id="KW-0472">Membrane</keyword>
<dbReference type="EMBL" id="CP102779">
    <property type="protein sequence ID" value="UVA77172.1"/>
    <property type="molecule type" value="Genomic_DNA"/>
</dbReference>
<feature type="domain" description="TraG N-terminal Proteobacteria" evidence="3">
    <location>
        <begin position="13"/>
        <end position="507"/>
    </location>
</feature>
<evidence type="ECO:0000313" key="5">
    <source>
        <dbReference type="Proteomes" id="UP001058980"/>
    </source>
</evidence>
<feature type="compositionally biased region" description="Low complexity" evidence="1">
    <location>
        <begin position="908"/>
        <end position="919"/>
    </location>
</feature>
<gene>
    <name evidence="4" type="ORF">NTU39_00110</name>
</gene>
<feature type="transmembrane region" description="Helical" evidence="2">
    <location>
        <begin position="33"/>
        <end position="52"/>
    </location>
</feature>
<proteinExistence type="predicted"/>
<protein>
    <submittedName>
        <fullName evidence="4">Conjugal transfer protein TraG N-terminal domain-containing protein</fullName>
    </submittedName>
</protein>
<reference evidence="4" key="1">
    <citation type="submission" date="2022-08" db="EMBL/GenBank/DDBJ databases">
        <title>Multi-unit outbreak of Pandoraea commovens among non-cystic fibrosis intensive care patients from 2019 to 2021 in Berlin, Germany.</title>
        <authorList>
            <person name="Menzel P."/>
        </authorList>
    </citation>
    <scope>NUCLEOTIDE SEQUENCE</scope>
    <source>
        <strain evidence="4">LB-19-202-79</strain>
        <plasmid evidence="4">unnamed</plasmid>
    </source>
</reference>
<name>A0ABY5Q8U1_9BURK</name>
<accession>A0ABY5Q8U1</accession>
<feature type="compositionally biased region" description="Basic and acidic residues" evidence="1">
    <location>
        <begin position="991"/>
        <end position="1006"/>
    </location>
</feature>
<evidence type="ECO:0000313" key="4">
    <source>
        <dbReference type="EMBL" id="UVA77172.1"/>
    </source>
</evidence>
<evidence type="ECO:0000259" key="3">
    <source>
        <dbReference type="Pfam" id="PF07916"/>
    </source>
</evidence>
<dbReference type="Proteomes" id="UP001058980">
    <property type="component" value="Plasmid unnamed"/>
</dbReference>
<organism evidence="4 5">
    <name type="scientific">Pandoraea commovens</name>
    <dbReference type="NCBI Taxonomy" id="2508289"/>
    <lineage>
        <taxon>Bacteria</taxon>
        <taxon>Pseudomonadati</taxon>
        <taxon>Pseudomonadota</taxon>
        <taxon>Betaproteobacteria</taxon>
        <taxon>Burkholderiales</taxon>
        <taxon>Burkholderiaceae</taxon>
        <taxon>Pandoraea</taxon>
    </lineage>
</organism>
<keyword evidence="4" id="KW-0614">Plasmid</keyword>
<keyword evidence="2" id="KW-1133">Transmembrane helix</keyword>
<dbReference type="RefSeq" id="WP_257957830.1">
    <property type="nucleotide sequence ID" value="NZ_CP102779.1"/>
</dbReference>
<sequence>MAIPTLTYYSVSADLTTLSAVLNGVAMVCKQNAMIWGFAVLVAIWRLLSTVTTATLRSPSGQGAATLATGPLHALMPLVLAMLLTNSMLQGTVQIQSRNTGAVTKVDNVPLAISIIPAGASQLSMDLNEVFATAFQTVDMEYPTISATTNGFLNPLKTLLSARTAMVRLSGIDSKVKTVLSSCFGPDSGTDYAKVQDMVLNTGNTGAKAAQSIAINGVNPTSLGALLYQASLNTTGLVNDVGMSDYDFLPCPDAAYKVADDITNALNSLEFTRVVQGAVNGMDQKLPNADYSFNSIAAQYNAIATANTLGGVFSGGAAQANAEFMNLLFAEMVQSDLNCLRAFGENLSQCQATALQAAEIERNNLQNAASEVPMLRYAGSFGNQLIALIIGLGPVILMLMMFAGTEAGRCVKTAAHIMVWPLLVVNVGAELVNAMQTIEVANFLQALRQGGWISQASTFAAYKELSLQIGVGSHVMASLPVLMSIIFGLGQSSMMTSVAATIAPKSQNTTDNVAPAPSATRPMFENSSIAQATQLANGQASLKMNGALDAVSASSTFGNQAREATRSLTKAQTQSESIEAGQQNLRQWTEAARSGNFESLGVDNATGQDIVKNWEIRRNASQSQHAGAGVSAAKANENSAGASMQVGFSAGAGAGPGAGLPSASISGGVSGQAATNAFDRLQRTDDAGRNMSYDDSKALSQAIHDTISSRQTSSSGQQLAKDLSQTLQTQETFQRTVSDVKSVSDATSNALHDSSSFVQASAQIKAPEIVWQRSANPEFGMFQVLQGRAFEENPNAQKYMRQAADDAARGVTNTVVNSPEGQQAVNRHRAAVLMAQDGNASVADRARATQYLADEAQAMQHMRFTPGDTSMKDFTVGSPADRTGVDSQNLQNAVQRGTPALPVPPVRPAHAPAASPTAPVGTAPASQAPLAVAPTGGAPAHRAHVTRPQDSRPTGASSEPVMASSPRQTPPQPHNLPELDPAFKKMVETGLSDHQKEVTDKVDSANKHSVNADLGEKGPGTVRRSASNVAQNLKDAVGASSGPSRTSLERIERPSGAAPELPPQ</sequence>
<dbReference type="InterPro" id="IPR012931">
    <property type="entry name" value="TraG_N_Proteobacteria"/>
</dbReference>
<feature type="region of interest" description="Disordered" evidence="1">
    <location>
        <begin position="864"/>
        <end position="979"/>
    </location>
</feature>
<evidence type="ECO:0000256" key="2">
    <source>
        <dbReference type="SAM" id="Phobius"/>
    </source>
</evidence>
<geneLocation type="plasmid" evidence="4 5">
    <name>unnamed</name>
</geneLocation>
<evidence type="ECO:0000256" key="1">
    <source>
        <dbReference type="SAM" id="MobiDB-lite"/>
    </source>
</evidence>
<keyword evidence="2" id="KW-0812">Transmembrane</keyword>
<feature type="transmembrane region" description="Helical" evidence="2">
    <location>
        <begin position="385"/>
        <end position="404"/>
    </location>
</feature>
<feature type="region of interest" description="Disordered" evidence="1">
    <location>
        <begin position="991"/>
        <end position="1064"/>
    </location>
</feature>
<feature type="compositionally biased region" description="Polar residues" evidence="1">
    <location>
        <begin position="885"/>
        <end position="895"/>
    </location>
</feature>
<feature type="transmembrane region" description="Helical" evidence="2">
    <location>
        <begin position="72"/>
        <end position="89"/>
    </location>
</feature>
<keyword evidence="5" id="KW-1185">Reference proteome</keyword>
<dbReference type="Pfam" id="PF07916">
    <property type="entry name" value="TraG_N"/>
    <property type="match status" value="1"/>
</dbReference>